<dbReference type="GO" id="GO:0004853">
    <property type="term" value="F:uroporphyrinogen decarboxylase activity"/>
    <property type="evidence" value="ECO:0007669"/>
    <property type="project" value="InterPro"/>
</dbReference>
<dbReference type="InterPro" id="IPR000257">
    <property type="entry name" value="Uroporphyrinogen_deCOase"/>
</dbReference>
<dbReference type="AlphaFoldDB" id="A0A2G6K748"/>
<name>A0A2G6K748_9BACT</name>
<evidence type="ECO:0000313" key="3">
    <source>
        <dbReference type="Proteomes" id="UP000230821"/>
    </source>
</evidence>
<evidence type="ECO:0000313" key="2">
    <source>
        <dbReference type="EMBL" id="PIE31465.1"/>
    </source>
</evidence>
<comment type="caution">
    <text evidence="2">The sequence shown here is derived from an EMBL/GenBank/DDBJ whole genome shotgun (WGS) entry which is preliminary data.</text>
</comment>
<protein>
    <recommendedName>
        <fullName evidence="1">Uroporphyrinogen decarboxylase (URO-D) domain-containing protein</fullName>
    </recommendedName>
</protein>
<accession>A0A2G6K748</accession>
<dbReference type="EMBL" id="PDSK01000145">
    <property type="protein sequence ID" value="PIE31465.1"/>
    <property type="molecule type" value="Genomic_DNA"/>
</dbReference>
<dbReference type="PANTHER" id="PTHR47099:SF1">
    <property type="entry name" value="METHYLCOBAMIDE:COM METHYLTRANSFERASE MTBA"/>
    <property type="match status" value="1"/>
</dbReference>
<dbReference type="GO" id="GO:0006779">
    <property type="term" value="P:porphyrin-containing compound biosynthetic process"/>
    <property type="evidence" value="ECO:0007669"/>
    <property type="project" value="InterPro"/>
</dbReference>
<proteinExistence type="predicted"/>
<dbReference type="Proteomes" id="UP000230821">
    <property type="component" value="Unassembled WGS sequence"/>
</dbReference>
<feature type="domain" description="Uroporphyrinogen decarboxylase (URO-D)" evidence="1">
    <location>
        <begin position="168"/>
        <end position="387"/>
    </location>
</feature>
<dbReference type="InterPro" id="IPR052024">
    <property type="entry name" value="Methanogen_methyltrans"/>
</dbReference>
<sequence length="402" mass="46587">MFRVVCCTGWTLAIFQQFCESSASLRRIVYPNQTPNTKHQIQTSMHYTSYERVKAALEHREPDRVPFDLGGSVLTGMNRITYQNLRKYLGLPEKEIEIYDVMQQLARIDDDVIERLGVDVRCVDPSPPSQKGLTKDITRDGNYYRMNDEWGIEWRMPVDGGHYFDMVNPSMKDVTTIEEIEHFPWNDPEDDARFATMKQRADCFVFEEKRAYILGRQYAGIWETALWMSGFEKFFTDMALNKKFAHALMEKITELKMQYWGKALDTVGDNVLIVSEADDLATQRNLLCSTRMYKNMVHPYHKQLFEFIKQRAQAKIYIFYHTCGACKPLIPYLIEEGVDILNPVQVSAEGIDTKELKQEFGKDLTFWGGGVDTQYVLPFGSPQDVRDGSLTGIWDLLCNMKQ</sequence>
<reference evidence="2 3" key="1">
    <citation type="submission" date="2017-10" db="EMBL/GenBank/DDBJ databases">
        <title>Novel microbial diversity and functional potential in the marine mammal oral microbiome.</title>
        <authorList>
            <person name="Dudek N.K."/>
            <person name="Sun C.L."/>
            <person name="Burstein D."/>
            <person name="Kantor R.S."/>
            <person name="Aliaga Goltsman D.S."/>
            <person name="Bik E.M."/>
            <person name="Thomas B.C."/>
            <person name="Banfield J.F."/>
            <person name="Relman D.A."/>
        </authorList>
    </citation>
    <scope>NUCLEOTIDE SEQUENCE [LARGE SCALE GENOMIC DNA]</scope>
    <source>
        <strain evidence="2">DOLJORAL78_47_16</strain>
    </source>
</reference>
<dbReference type="Gene3D" id="3.20.20.210">
    <property type="match status" value="1"/>
</dbReference>
<dbReference type="SUPFAM" id="SSF51726">
    <property type="entry name" value="UROD/MetE-like"/>
    <property type="match status" value="1"/>
</dbReference>
<dbReference type="InterPro" id="IPR038071">
    <property type="entry name" value="UROD/MetE-like_sf"/>
</dbReference>
<evidence type="ECO:0000259" key="1">
    <source>
        <dbReference type="Pfam" id="PF01208"/>
    </source>
</evidence>
<dbReference type="PANTHER" id="PTHR47099">
    <property type="entry name" value="METHYLCOBAMIDE:COM METHYLTRANSFERASE MTBA"/>
    <property type="match status" value="1"/>
</dbReference>
<organism evidence="2 3">
    <name type="scientific">candidate division KSB3 bacterium</name>
    <dbReference type="NCBI Taxonomy" id="2044937"/>
    <lineage>
        <taxon>Bacteria</taxon>
        <taxon>candidate division KSB3</taxon>
    </lineage>
</organism>
<dbReference type="Pfam" id="PF01208">
    <property type="entry name" value="URO-D"/>
    <property type="match status" value="1"/>
</dbReference>
<gene>
    <name evidence="2" type="ORF">CSA56_18240</name>
</gene>